<evidence type="ECO:0000256" key="15">
    <source>
        <dbReference type="RuleBase" id="RU003357"/>
    </source>
</evidence>
<evidence type="ECO:0000256" key="6">
    <source>
        <dbReference type="ARBA" id="ARBA00022692"/>
    </source>
</evidence>
<accession>A0A854A1S5</accession>
<evidence type="ECO:0000313" key="20">
    <source>
        <dbReference type="EMBL" id="OKA27259.1"/>
    </source>
</evidence>
<evidence type="ECO:0000256" key="4">
    <source>
        <dbReference type="ARBA" id="ARBA00022452"/>
    </source>
</evidence>
<feature type="region of interest" description="Disordered" evidence="16">
    <location>
        <begin position="53"/>
        <end position="75"/>
    </location>
</feature>
<dbReference type="GO" id="GO:0038023">
    <property type="term" value="F:signaling receptor activity"/>
    <property type="evidence" value="ECO:0007669"/>
    <property type="project" value="InterPro"/>
</dbReference>
<proteinExistence type="inferred from homology"/>
<keyword evidence="10 15" id="KW-0798">TonB box</keyword>
<dbReference type="PANTHER" id="PTHR32552:SF68">
    <property type="entry name" value="FERRICHROME OUTER MEMBRANE TRANSPORTER_PHAGE RECEPTOR"/>
    <property type="match status" value="1"/>
</dbReference>
<sequence length="723" mass="79486">MHAKNLFAYHPLVLALCLSGLPLSAALAADQPDAVAPGGALELQETNINAKAVENPTGHVRGPVATRSTSASKTDAAIKEIPQSVSIITRDEMDERKADTLAEVLSFTPGVITQPGGFSRVGDDFVIRGFNVGSGTGGILRDGMKLQGSVYDGGIEPYGLERVEVVKGASSVLYGQLSPGGLINTITKRPTDVPLHEVNVEYGSHARKQYSFDLGGPLDDEGQFSYRLTGLWRDSDTQTVDAPDDRRYIAPAFTWRPDEDTSLTFLASYQETRTGFAPPLDYDLTTSASTSYPKVDRDLFTGERGFDHYNNYSTTIGYLFEHSFTPDLKILHSLRHFDANLSWDYMQIADTGSAALRKQGLLARRASIRREHSEGWTSDNNVQWTLNSGRWQHTLLAGVDYYHKTYDSHRYAGATSLFNPDAPVYDAPTTITSADSGSDLHSSQTGLYVQDQIKFDEKWILVLGGRQDWAESRTYANATGKRTPREDKKATGRIGLVYEADNGLAPYISWSQSFLPANVFNANADTSFEPTEGEQYEMGVRYTPPGMNALLSAAVYDLKQKNSLSTDLTGNTVQFGETRSRGVELEAKADITANLSTTASYTYTDAKITEDSVASRVGTRIDGVPYHMASLWANYRLSALGLPKVVVGGGARYMGTSRTSSSDLDEKVDAYTLFDAKVSYEVDDNWTVAMKAQNLSNEKYLFCNVSCRYGDERTLIGSVNYRW</sequence>
<dbReference type="GO" id="GO:0009279">
    <property type="term" value="C:cell outer membrane"/>
    <property type="evidence" value="ECO:0007669"/>
    <property type="project" value="UniProtKB-SubCell"/>
</dbReference>
<evidence type="ECO:0000259" key="19">
    <source>
        <dbReference type="Pfam" id="PF07715"/>
    </source>
</evidence>
<keyword evidence="7 17" id="KW-0732">Signal</keyword>
<comment type="subcellular location">
    <subcellularLocation>
        <location evidence="1 14">Cell outer membrane</location>
        <topology evidence="1 14">Multi-pass membrane protein</topology>
    </subcellularLocation>
</comment>
<dbReference type="GO" id="GO:0015891">
    <property type="term" value="P:siderophore transport"/>
    <property type="evidence" value="ECO:0007669"/>
    <property type="project" value="InterPro"/>
</dbReference>
<dbReference type="PANTHER" id="PTHR32552">
    <property type="entry name" value="FERRICHROME IRON RECEPTOR-RELATED"/>
    <property type="match status" value="1"/>
</dbReference>
<keyword evidence="4 14" id="KW-1134">Transmembrane beta strand</keyword>
<evidence type="ECO:0000256" key="16">
    <source>
        <dbReference type="SAM" id="MobiDB-lite"/>
    </source>
</evidence>
<dbReference type="InterPro" id="IPR000531">
    <property type="entry name" value="Beta-barrel_TonB"/>
</dbReference>
<evidence type="ECO:0000256" key="17">
    <source>
        <dbReference type="SAM" id="SignalP"/>
    </source>
</evidence>
<dbReference type="InterPro" id="IPR010105">
    <property type="entry name" value="TonB_sidphr_rcpt"/>
</dbReference>
<evidence type="ECO:0000256" key="1">
    <source>
        <dbReference type="ARBA" id="ARBA00004571"/>
    </source>
</evidence>
<dbReference type="RefSeq" id="WP_073509169.1">
    <property type="nucleotide sequence ID" value="NZ_MPJD01000010.1"/>
</dbReference>
<dbReference type="AlphaFoldDB" id="A0A854A1S5"/>
<dbReference type="InterPro" id="IPR037066">
    <property type="entry name" value="Plug_dom_sf"/>
</dbReference>
<dbReference type="GO" id="GO:0015344">
    <property type="term" value="F:siderophore uptake transmembrane transporter activity"/>
    <property type="evidence" value="ECO:0007669"/>
    <property type="project" value="TreeGrafter"/>
</dbReference>
<dbReference type="FunFam" id="2.170.130.10:FF:000001">
    <property type="entry name" value="Catecholate siderophore TonB-dependent receptor"/>
    <property type="match status" value="1"/>
</dbReference>
<feature type="signal peptide" evidence="17">
    <location>
        <begin position="1"/>
        <end position="28"/>
    </location>
</feature>
<evidence type="ECO:0000256" key="5">
    <source>
        <dbReference type="ARBA" id="ARBA00022496"/>
    </source>
</evidence>
<name>A0A854A1S5_9PSED</name>
<dbReference type="EMBL" id="MPJD01000010">
    <property type="protein sequence ID" value="OKA27259.1"/>
    <property type="molecule type" value="Genomic_DNA"/>
</dbReference>
<organism evidence="20 21">
    <name type="scientific">Pseudomonas versuta</name>
    <dbReference type="NCBI Taxonomy" id="1788301"/>
    <lineage>
        <taxon>Bacteria</taxon>
        <taxon>Pseudomonadati</taxon>
        <taxon>Pseudomonadota</taxon>
        <taxon>Gammaproteobacteria</taxon>
        <taxon>Pseudomonadales</taxon>
        <taxon>Pseudomonadaceae</taxon>
        <taxon>Pseudomonas</taxon>
    </lineage>
</organism>
<evidence type="ECO:0000256" key="13">
    <source>
        <dbReference type="ARBA" id="ARBA00023237"/>
    </source>
</evidence>
<keyword evidence="5" id="KW-0410">Iron transport</keyword>
<dbReference type="NCBIfam" id="TIGR01783">
    <property type="entry name" value="TonB-siderophor"/>
    <property type="match status" value="1"/>
</dbReference>
<feature type="domain" description="TonB-dependent receptor plug" evidence="19">
    <location>
        <begin position="78"/>
        <end position="181"/>
    </location>
</feature>
<keyword evidence="11 14" id="KW-0472">Membrane</keyword>
<dbReference type="InterPro" id="IPR039426">
    <property type="entry name" value="TonB-dep_rcpt-like"/>
</dbReference>
<feature type="chain" id="PRO_5032713680" evidence="17">
    <location>
        <begin position="29"/>
        <end position="723"/>
    </location>
</feature>
<evidence type="ECO:0000256" key="9">
    <source>
        <dbReference type="ARBA" id="ARBA00023065"/>
    </source>
</evidence>
<evidence type="ECO:0000256" key="2">
    <source>
        <dbReference type="ARBA" id="ARBA00009810"/>
    </source>
</evidence>
<dbReference type="InterPro" id="IPR036942">
    <property type="entry name" value="Beta-barrel_TonB_sf"/>
</dbReference>
<keyword evidence="12 20" id="KW-0675">Receptor</keyword>
<keyword evidence="13 14" id="KW-0998">Cell outer membrane</keyword>
<comment type="similarity">
    <text evidence="2 14 15">Belongs to the TonB-dependent receptor family.</text>
</comment>
<protein>
    <submittedName>
        <fullName evidence="20">TonB-dependent receptor</fullName>
    </submittedName>
</protein>
<comment type="caution">
    <text evidence="20">The sequence shown here is derived from an EMBL/GenBank/DDBJ whole genome shotgun (WGS) entry which is preliminary data.</text>
</comment>
<evidence type="ECO:0000256" key="8">
    <source>
        <dbReference type="ARBA" id="ARBA00023004"/>
    </source>
</evidence>
<dbReference type="Gene3D" id="2.170.130.10">
    <property type="entry name" value="TonB-dependent receptor, plug domain"/>
    <property type="match status" value="1"/>
</dbReference>
<evidence type="ECO:0000256" key="10">
    <source>
        <dbReference type="ARBA" id="ARBA00023077"/>
    </source>
</evidence>
<dbReference type="SUPFAM" id="SSF56935">
    <property type="entry name" value="Porins"/>
    <property type="match status" value="1"/>
</dbReference>
<gene>
    <name evidence="20" type="ORF">BOH74_05615</name>
</gene>
<keyword evidence="9" id="KW-0406">Ion transport</keyword>
<feature type="domain" description="TonB-dependent receptor-like beta-barrel" evidence="18">
    <location>
        <begin position="255"/>
        <end position="695"/>
    </location>
</feature>
<keyword evidence="3 14" id="KW-0813">Transport</keyword>
<dbReference type="CDD" id="cd01347">
    <property type="entry name" value="ligand_gated_channel"/>
    <property type="match status" value="1"/>
</dbReference>
<dbReference type="Proteomes" id="UP000185990">
    <property type="component" value="Unassembled WGS sequence"/>
</dbReference>
<evidence type="ECO:0000256" key="7">
    <source>
        <dbReference type="ARBA" id="ARBA00022729"/>
    </source>
</evidence>
<evidence type="ECO:0000256" key="11">
    <source>
        <dbReference type="ARBA" id="ARBA00023136"/>
    </source>
</evidence>
<evidence type="ECO:0000256" key="3">
    <source>
        <dbReference type="ARBA" id="ARBA00022448"/>
    </source>
</evidence>
<evidence type="ECO:0000313" key="21">
    <source>
        <dbReference type="Proteomes" id="UP000185990"/>
    </source>
</evidence>
<keyword evidence="8" id="KW-0408">Iron</keyword>
<dbReference type="PROSITE" id="PS52016">
    <property type="entry name" value="TONB_DEPENDENT_REC_3"/>
    <property type="match status" value="1"/>
</dbReference>
<evidence type="ECO:0000259" key="18">
    <source>
        <dbReference type="Pfam" id="PF00593"/>
    </source>
</evidence>
<evidence type="ECO:0000256" key="14">
    <source>
        <dbReference type="PROSITE-ProRule" id="PRU01360"/>
    </source>
</evidence>
<keyword evidence="6 14" id="KW-0812">Transmembrane</keyword>
<dbReference type="Pfam" id="PF07715">
    <property type="entry name" value="Plug"/>
    <property type="match status" value="1"/>
</dbReference>
<reference evidence="20 21" key="1">
    <citation type="submission" date="2016-11" db="EMBL/GenBank/DDBJ databases">
        <title>Draft genome of Pseudomonas versuta A4R1.12.</title>
        <authorList>
            <person name="See-Too W.-S."/>
        </authorList>
    </citation>
    <scope>NUCLEOTIDE SEQUENCE [LARGE SCALE GENOMIC DNA]</scope>
    <source>
        <strain evidence="20 21">A4R1.12</strain>
    </source>
</reference>
<dbReference type="Pfam" id="PF00593">
    <property type="entry name" value="TonB_dep_Rec_b-barrel"/>
    <property type="match status" value="1"/>
</dbReference>
<evidence type="ECO:0000256" key="12">
    <source>
        <dbReference type="ARBA" id="ARBA00023170"/>
    </source>
</evidence>
<dbReference type="InterPro" id="IPR012910">
    <property type="entry name" value="Plug_dom"/>
</dbReference>
<dbReference type="Gene3D" id="2.40.170.20">
    <property type="entry name" value="TonB-dependent receptor, beta-barrel domain"/>
    <property type="match status" value="1"/>
</dbReference>